<feature type="transmembrane region" description="Helical" evidence="20">
    <location>
        <begin position="91"/>
        <end position="113"/>
    </location>
</feature>
<feature type="transmembrane region" description="Helical" evidence="20">
    <location>
        <begin position="489"/>
        <end position="516"/>
    </location>
</feature>
<evidence type="ECO:0000313" key="25">
    <source>
        <dbReference type="Proteomes" id="UP000518266"/>
    </source>
</evidence>
<dbReference type="OrthoDB" id="6097796at2759"/>
<feature type="region of interest" description="Disordered" evidence="21">
    <location>
        <begin position="119"/>
        <end position="159"/>
    </location>
</feature>
<dbReference type="InterPro" id="IPR006029">
    <property type="entry name" value="Neurotrans-gated_channel_TM"/>
</dbReference>
<gene>
    <name evidence="24" type="ORF">F7725_014019</name>
</gene>
<feature type="transmembrane region" description="Helical" evidence="20">
    <location>
        <begin position="429"/>
        <end position="448"/>
    </location>
</feature>
<keyword evidence="5 20" id="KW-1133">Transmembrane helix</keyword>
<dbReference type="InterPro" id="IPR036734">
    <property type="entry name" value="Neur_chan_lig-bd_sf"/>
</dbReference>
<dbReference type="InterPro" id="IPR038050">
    <property type="entry name" value="Neuro_actylchol_rec"/>
</dbReference>
<comment type="subcellular location">
    <subcellularLocation>
        <location evidence="15">Postsynaptic cell membrane</location>
        <topology evidence="15">Multi-pass membrane protein</topology>
    </subcellularLocation>
</comment>
<keyword evidence="2" id="KW-1003">Cell membrane</keyword>
<keyword evidence="9" id="KW-1015">Disulfide bond</keyword>
<dbReference type="InterPro" id="IPR006201">
    <property type="entry name" value="Neur_channel"/>
</dbReference>
<evidence type="ECO:0000256" key="13">
    <source>
        <dbReference type="ARBA" id="ARBA00023286"/>
    </source>
</evidence>
<evidence type="ECO:0000256" key="2">
    <source>
        <dbReference type="ARBA" id="ARBA00022475"/>
    </source>
</evidence>
<evidence type="ECO:0000256" key="5">
    <source>
        <dbReference type="ARBA" id="ARBA00022989"/>
    </source>
</evidence>
<evidence type="ECO:0000256" key="18">
    <source>
        <dbReference type="ARBA" id="ARBA00036634"/>
    </source>
</evidence>
<evidence type="ECO:0000256" key="9">
    <source>
        <dbReference type="ARBA" id="ARBA00023157"/>
    </source>
</evidence>
<evidence type="ECO:0000256" key="4">
    <source>
        <dbReference type="ARBA" id="ARBA00022729"/>
    </source>
</evidence>
<evidence type="ECO:0000256" key="12">
    <source>
        <dbReference type="ARBA" id="ARBA00023257"/>
    </source>
</evidence>
<dbReference type="SUPFAM" id="SSF90112">
    <property type="entry name" value="Neurotransmitter-gated ion-channel transmembrane pore"/>
    <property type="match status" value="1"/>
</dbReference>
<keyword evidence="3 20" id="KW-0812">Transmembrane</keyword>
<dbReference type="InterPro" id="IPR049944">
    <property type="entry name" value="LGIC_TM_5-HT3"/>
</dbReference>
<comment type="function">
    <text evidence="19">Forms serotonin (5-hydroxytryptamine/5-HT3)-activated cation-selective channel complexes, which when activated cause fast, depolarizing responses in neurons.</text>
</comment>
<evidence type="ECO:0000256" key="1">
    <source>
        <dbReference type="ARBA" id="ARBA00022448"/>
    </source>
</evidence>
<feature type="transmembrane region" description="Helical" evidence="20">
    <location>
        <begin position="609"/>
        <end position="633"/>
    </location>
</feature>
<dbReference type="InterPro" id="IPR018000">
    <property type="entry name" value="Neurotransmitter_ion_chnl_CS"/>
</dbReference>
<comment type="catalytic activity">
    <reaction evidence="16">
        <text>K(+)(in) = K(+)(out)</text>
        <dbReference type="Rhea" id="RHEA:29463"/>
        <dbReference type="ChEBI" id="CHEBI:29103"/>
    </reaction>
</comment>
<dbReference type="EMBL" id="JAAKFY010000008">
    <property type="protein sequence ID" value="KAF3853331.1"/>
    <property type="molecule type" value="Genomic_DNA"/>
</dbReference>
<feature type="region of interest" description="Disordered" evidence="21">
    <location>
        <begin position="180"/>
        <end position="206"/>
    </location>
</feature>
<feature type="domain" description="Neurotransmitter-gated ion-channel ligand-binding" evidence="22">
    <location>
        <begin position="221"/>
        <end position="420"/>
    </location>
</feature>
<dbReference type="GO" id="GO:0005230">
    <property type="term" value="F:extracellular ligand-gated monoatomic ion channel activity"/>
    <property type="evidence" value="ECO:0007669"/>
    <property type="project" value="InterPro"/>
</dbReference>
<dbReference type="CDD" id="cd19063">
    <property type="entry name" value="LGIC_TM_5-HT3"/>
    <property type="match status" value="1"/>
</dbReference>
<accession>A0A7J5YWZ4</accession>
<protein>
    <submittedName>
        <fullName evidence="24">Uncharacterized protein</fullName>
    </submittedName>
</protein>
<feature type="domain" description="Neurotransmitter-gated ion-channel transmembrane" evidence="23">
    <location>
        <begin position="437"/>
        <end position="541"/>
    </location>
</feature>
<dbReference type="InterPro" id="IPR006202">
    <property type="entry name" value="Neur_chan_lig-bd"/>
</dbReference>
<evidence type="ECO:0000256" key="11">
    <source>
        <dbReference type="ARBA" id="ARBA00023180"/>
    </source>
</evidence>
<dbReference type="PRINTS" id="PR00252">
    <property type="entry name" value="NRIONCHANNEL"/>
</dbReference>
<dbReference type="AlphaFoldDB" id="A0A7J5YWZ4"/>
<keyword evidence="11" id="KW-0325">Glycoprotein</keyword>
<evidence type="ECO:0000256" key="17">
    <source>
        <dbReference type="ARBA" id="ARBA00036239"/>
    </source>
</evidence>
<comment type="caution">
    <text evidence="24">The sequence shown here is derived from an EMBL/GenBank/DDBJ whole genome shotgun (WGS) entry which is preliminary data.</text>
</comment>
<keyword evidence="12" id="KW-0628">Postsynaptic cell membrane</keyword>
<name>A0A7J5YWZ4_DISMA</name>
<dbReference type="PROSITE" id="PS00236">
    <property type="entry name" value="NEUROTR_ION_CHANNEL"/>
    <property type="match status" value="1"/>
</dbReference>
<evidence type="ECO:0000256" key="8">
    <source>
        <dbReference type="ARBA" id="ARBA00023136"/>
    </source>
</evidence>
<dbReference type="SUPFAM" id="SSF63712">
    <property type="entry name" value="Nicotinic receptor ligand binding domain-like"/>
    <property type="match status" value="1"/>
</dbReference>
<proteinExistence type="inferred from homology"/>
<comment type="catalytic activity">
    <reaction evidence="17">
        <text>Na(+)(in) = Na(+)(out)</text>
        <dbReference type="Rhea" id="RHEA:34963"/>
        <dbReference type="ChEBI" id="CHEBI:29101"/>
    </reaction>
</comment>
<dbReference type="InterPro" id="IPR036719">
    <property type="entry name" value="Neuro-gated_channel_TM_sf"/>
</dbReference>
<evidence type="ECO:0000259" key="23">
    <source>
        <dbReference type="Pfam" id="PF02932"/>
    </source>
</evidence>
<dbReference type="FunFam" id="2.70.170.10:FF:000017">
    <property type="entry name" value="5-hydroxytryptamine receptor 3A"/>
    <property type="match status" value="1"/>
</dbReference>
<evidence type="ECO:0000256" key="14">
    <source>
        <dbReference type="ARBA" id="ARBA00023303"/>
    </source>
</evidence>
<evidence type="ECO:0000256" key="10">
    <source>
        <dbReference type="ARBA" id="ARBA00023170"/>
    </source>
</evidence>
<evidence type="ECO:0000259" key="22">
    <source>
        <dbReference type="Pfam" id="PF02931"/>
    </source>
</evidence>
<keyword evidence="8 20" id="KW-0472">Membrane</keyword>
<feature type="compositionally biased region" description="Polar residues" evidence="21">
    <location>
        <begin position="180"/>
        <end position="198"/>
    </location>
</feature>
<evidence type="ECO:0000256" key="20">
    <source>
        <dbReference type="RuleBase" id="RU000687"/>
    </source>
</evidence>
<evidence type="ECO:0000256" key="16">
    <source>
        <dbReference type="ARBA" id="ARBA00034430"/>
    </source>
</evidence>
<organism evidence="24 25">
    <name type="scientific">Dissostichus mawsoni</name>
    <name type="common">Antarctic cod</name>
    <dbReference type="NCBI Taxonomy" id="36200"/>
    <lineage>
        <taxon>Eukaryota</taxon>
        <taxon>Metazoa</taxon>
        <taxon>Chordata</taxon>
        <taxon>Craniata</taxon>
        <taxon>Vertebrata</taxon>
        <taxon>Euteleostomi</taxon>
        <taxon>Actinopterygii</taxon>
        <taxon>Neopterygii</taxon>
        <taxon>Teleostei</taxon>
        <taxon>Neoteleostei</taxon>
        <taxon>Acanthomorphata</taxon>
        <taxon>Eupercaria</taxon>
        <taxon>Perciformes</taxon>
        <taxon>Notothenioidei</taxon>
        <taxon>Nototheniidae</taxon>
        <taxon>Dissostichus</taxon>
    </lineage>
</organism>
<reference evidence="24 25" key="1">
    <citation type="submission" date="2020-03" db="EMBL/GenBank/DDBJ databases">
        <title>Dissostichus mawsoni Genome sequencing and assembly.</title>
        <authorList>
            <person name="Park H."/>
        </authorList>
    </citation>
    <scope>NUCLEOTIDE SEQUENCE [LARGE SCALE GENOMIC DNA]</scope>
    <source>
        <strain evidence="24">DM0001</strain>
        <tissue evidence="24">Muscle</tissue>
    </source>
</reference>
<evidence type="ECO:0000256" key="6">
    <source>
        <dbReference type="ARBA" id="ARBA00023018"/>
    </source>
</evidence>
<evidence type="ECO:0000256" key="7">
    <source>
        <dbReference type="ARBA" id="ARBA00023065"/>
    </source>
</evidence>
<evidence type="ECO:0000256" key="15">
    <source>
        <dbReference type="ARBA" id="ARBA00034104"/>
    </source>
</evidence>
<dbReference type="Proteomes" id="UP000518266">
    <property type="component" value="Unassembled WGS sequence"/>
</dbReference>
<keyword evidence="13" id="KW-1071">Ligand-gated ion channel</keyword>
<keyword evidence="25" id="KW-1185">Reference proteome</keyword>
<keyword evidence="1 20" id="KW-0813">Transport</keyword>
<dbReference type="PANTHER" id="PTHR18945">
    <property type="entry name" value="NEUROTRANSMITTER GATED ION CHANNEL"/>
    <property type="match status" value="1"/>
</dbReference>
<sequence length="636" mass="73854">MKFLNLTKNKELYSMVRPGDYRHPTQVSLQMLVLGILNVDKRSQLMEESNSLEKLPDELSEAVKALSLLLSRKEERKPDYWNRVARKLDKVLFFVYVTVAIRMFTGFLFLLLLTGGSTNNNSKDDNNNEETERDLRGNSRGNLRGNSRGDLNGDSRGGSSWNTTELLELQDDLKSNQSFEASGETINNSEQRGLNGQLSDKDKDNDYKRKFPYEDVLNYLNLTENKERLVRPTKHFKTPTWVFLQMSIMAILDVIFTPCLRLQREIDQTFVSFVGIYMKWEDPHIFWIREDFGGLDRMRVPSDLLWKPDLMIEEMIEKDKDVPIPFITIHSNGFVEHVRDLMVVSTCRMQIYKFPFDIQSCTLSLKSIIYPEEELQFDVLTDNRLITEWTRQMMRNESEWFLIDITVQPQSVPRFYQKQSVIRMKRRSALYIVNFLVPILFFFCLDLASFLMSDSGSEKVSFKVTVLLAVTVMQLILNEILPSTSDRIPLIAVFCIGMFGLMMISLLETMLVMYLIEKDSASKEKKADKNRSLNVKKWTHCACVCNVSDEPPSELLSVAKEKPTDGGLQFLEKLPDELSEAVKTLSLLLSRKEERKPDYWTRVARKLDIIFFFVYVTVSALFLVVIFSVWIYAKDE</sequence>
<dbReference type="GO" id="GO:0004888">
    <property type="term" value="F:transmembrane signaling receptor activity"/>
    <property type="evidence" value="ECO:0007669"/>
    <property type="project" value="InterPro"/>
</dbReference>
<comment type="similarity">
    <text evidence="20">Belongs to the ligand-gated ion channel (TC 1.A.9) family.</text>
</comment>
<dbReference type="Pfam" id="PF02931">
    <property type="entry name" value="Neur_chan_LBD"/>
    <property type="match status" value="1"/>
</dbReference>
<dbReference type="FunFam" id="1.20.58.390:FF:000103">
    <property type="entry name" value="Si:ch211-256e16.10"/>
    <property type="match status" value="1"/>
</dbReference>
<dbReference type="Gene3D" id="2.70.170.10">
    <property type="entry name" value="Neurotransmitter-gated ion-channel ligand-binding domain"/>
    <property type="match status" value="1"/>
</dbReference>
<keyword evidence="14 20" id="KW-0407">Ion channel</keyword>
<evidence type="ECO:0000313" key="24">
    <source>
        <dbReference type="EMBL" id="KAF3853331.1"/>
    </source>
</evidence>
<dbReference type="Pfam" id="PF02932">
    <property type="entry name" value="Neur_chan_memb"/>
    <property type="match status" value="1"/>
</dbReference>
<dbReference type="GO" id="GO:0045211">
    <property type="term" value="C:postsynaptic membrane"/>
    <property type="evidence" value="ECO:0007669"/>
    <property type="project" value="UniProtKB-SubCell"/>
</dbReference>
<evidence type="ECO:0000256" key="21">
    <source>
        <dbReference type="SAM" id="MobiDB-lite"/>
    </source>
</evidence>
<comment type="catalytic activity">
    <reaction evidence="18">
        <text>Ca(2+)(in) = Ca(2+)(out)</text>
        <dbReference type="Rhea" id="RHEA:29671"/>
        <dbReference type="ChEBI" id="CHEBI:29108"/>
    </reaction>
</comment>
<keyword evidence="4" id="KW-0732">Signal</keyword>
<evidence type="ECO:0000256" key="3">
    <source>
        <dbReference type="ARBA" id="ARBA00022692"/>
    </source>
</evidence>
<evidence type="ECO:0000256" key="19">
    <source>
        <dbReference type="ARBA" id="ARBA00037540"/>
    </source>
</evidence>
<keyword evidence="10" id="KW-0675">Receptor</keyword>
<keyword evidence="6" id="KW-0770">Synapse</keyword>
<keyword evidence="7 20" id="KW-0406">Ion transport</keyword>
<dbReference type="Gene3D" id="1.20.58.390">
    <property type="entry name" value="Neurotransmitter-gated ion-channel transmembrane domain"/>
    <property type="match status" value="1"/>
</dbReference>